<evidence type="ECO:0000256" key="2">
    <source>
        <dbReference type="PROSITE-ProRule" id="PRU00284"/>
    </source>
</evidence>
<dbReference type="PANTHER" id="PTHR32089">
    <property type="entry name" value="METHYL-ACCEPTING CHEMOTAXIS PROTEIN MCPB"/>
    <property type="match status" value="1"/>
</dbReference>
<reference evidence="6 7" key="1">
    <citation type="submission" date="2019-07" db="EMBL/GenBank/DDBJ databases">
        <title>Insights of Desulfuromonas acetexigens electromicrobiology.</title>
        <authorList>
            <person name="Katuri K."/>
            <person name="Sapireddy V."/>
            <person name="Shaw D.R."/>
            <person name="Saikaly P."/>
        </authorList>
    </citation>
    <scope>NUCLEOTIDE SEQUENCE [LARGE SCALE GENOMIC DNA]</scope>
    <source>
        <strain evidence="6 7">2873</strain>
    </source>
</reference>
<dbReference type="AlphaFoldDB" id="A0A550JFF9"/>
<evidence type="ECO:0000256" key="3">
    <source>
        <dbReference type="SAM" id="Coils"/>
    </source>
</evidence>
<dbReference type="Proteomes" id="UP000317155">
    <property type="component" value="Unassembled WGS sequence"/>
</dbReference>
<keyword evidence="7" id="KW-1185">Reference proteome</keyword>
<sequence>MPCHGRHSVLSGKTLIFHGKHQQNRGGPMPAEGFSRISYLRKLFYLTHFVGLGAGLLVSLATAPLLAPESSFPLFFGACLIGGLLLATAMFRLGRLTLKKQLRHQIDRLRPLVGDIVIADESVEALDEALTAAVDRADGLVRRLLGTTDQFLPHHRELTELSRFLSERFKEGIEAAIHARQDMQTMEGRQQEVIRQVESLSEKTQDEAAWSRELSASLAEMSGAMEHSTAKFLETTATVDQMAASIHEIVTQAEAVARSVEGTAHDLDSIGETLARVQSGAVASAHSANMVKEDAENGLQVVRSSMAEMARIEEESRKATEAMERLSRQTKEVAKIIEVIKELVSDTELLAFNAAIIAAKAGEEGKGFSVVAEEIRDLADRTTTSAQDIQQIVKAIGGDTQEVTTAVGATARAIAKGRDLSQSAGEALSKIVESSNEAAAASDEIAELTEQQGRRARALLNDAGRSLQSVKSITRIVQEQQVAIARTQEGVSEMKAAADQIARGMAEQVKANRQFDQGLAEREVQVRTIFEATRHQRSMAEQILAHFAKSEERLKKNSLKSEAIGREAAELENLARQLKELAGTFIHLGET</sequence>
<evidence type="ECO:0000259" key="5">
    <source>
        <dbReference type="PROSITE" id="PS50111"/>
    </source>
</evidence>
<feature type="coiled-coil region" evidence="3">
    <location>
        <begin position="302"/>
        <end position="332"/>
    </location>
</feature>
<keyword evidence="3" id="KW-0175">Coiled coil</keyword>
<evidence type="ECO:0000256" key="1">
    <source>
        <dbReference type="ARBA" id="ARBA00023224"/>
    </source>
</evidence>
<comment type="caution">
    <text evidence="6">The sequence shown here is derived from an EMBL/GenBank/DDBJ whole genome shotgun (WGS) entry which is preliminary data.</text>
</comment>
<keyword evidence="4" id="KW-1133">Transmembrane helix</keyword>
<gene>
    <name evidence="6" type="ORF">FL622_09160</name>
</gene>
<dbReference type="Gene3D" id="1.10.287.950">
    <property type="entry name" value="Methyl-accepting chemotaxis protein"/>
    <property type="match status" value="2"/>
</dbReference>
<name>A0A550JFF9_9BACT</name>
<dbReference type="PANTHER" id="PTHR32089:SF112">
    <property type="entry name" value="LYSOZYME-LIKE PROTEIN-RELATED"/>
    <property type="match status" value="1"/>
</dbReference>
<keyword evidence="4" id="KW-0812">Transmembrane</keyword>
<evidence type="ECO:0000313" key="6">
    <source>
        <dbReference type="EMBL" id="TRO81954.1"/>
    </source>
</evidence>
<dbReference type="PROSITE" id="PS50111">
    <property type="entry name" value="CHEMOTAXIS_TRANSDUC_2"/>
    <property type="match status" value="1"/>
</dbReference>
<keyword evidence="4" id="KW-0472">Membrane</keyword>
<proteinExistence type="predicted"/>
<dbReference type="GO" id="GO:0007165">
    <property type="term" value="P:signal transduction"/>
    <property type="evidence" value="ECO:0007669"/>
    <property type="project" value="UniProtKB-KW"/>
</dbReference>
<evidence type="ECO:0000256" key="4">
    <source>
        <dbReference type="SAM" id="Phobius"/>
    </source>
</evidence>
<feature type="transmembrane region" description="Helical" evidence="4">
    <location>
        <begin position="43"/>
        <end position="66"/>
    </location>
</feature>
<dbReference type="OrthoDB" id="5400966at2"/>
<feature type="transmembrane region" description="Helical" evidence="4">
    <location>
        <begin position="72"/>
        <end position="93"/>
    </location>
</feature>
<keyword evidence="1 2" id="KW-0807">Transducer</keyword>
<dbReference type="SMART" id="SM00283">
    <property type="entry name" value="MA"/>
    <property type="match status" value="1"/>
</dbReference>
<accession>A0A550JFF9</accession>
<evidence type="ECO:0000313" key="7">
    <source>
        <dbReference type="Proteomes" id="UP000317155"/>
    </source>
</evidence>
<dbReference type="Pfam" id="PF00015">
    <property type="entry name" value="MCPsignal"/>
    <property type="match status" value="1"/>
</dbReference>
<dbReference type="EMBL" id="VJVV01000005">
    <property type="protein sequence ID" value="TRO81954.1"/>
    <property type="molecule type" value="Genomic_DNA"/>
</dbReference>
<protein>
    <recommendedName>
        <fullName evidence="5">Methyl-accepting transducer domain-containing protein</fullName>
    </recommendedName>
</protein>
<dbReference type="SUPFAM" id="SSF58104">
    <property type="entry name" value="Methyl-accepting chemotaxis protein (MCP) signaling domain"/>
    <property type="match status" value="3"/>
</dbReference>
<dbReference type="InterPro" id="IPR004089">
    <property type="entry name" value="MCPsignal_dom"/>
</dbReference>
<organism evidence="6 7">
    <name type="scientific">Trichloromonas acetexigens</name>
    <dbReference type="NCBI Taxonomy" id="38815"/>
    <lineage>
        <taxon>Bacteria</taxon>
        <taxon>Pseudomonadati</taxon>
        <taxon>Thermodesulfobacteriota</taxon>
        <taxon>Desulfuromonadia</taxon>
        <taxon>Desulfuromonadales</taxon>
        <taxon>Trichloromonadaceae</taxon>
        <taxon>Trichloromonas</taxon>
    </lineage>
</organism>
<feature type="domain" description="Methyl-accepting transducer" evidence="5">
    <location>
        <begin position="231"/>
        <end position="452"/>
    </location>
</feature>
<dbReference type="GO" id="GO:0016020">
    <property type="term" value="C:membrane"/>
    <property type="evidence" value="ECO:0007669"/>
    <property type="project" value="InterPro"/>
</dbReference>